<dbReference type="Gene3D" id="3.30.70.660">
    <property type="entry name" value="Pseudouridine synthase I, catalytic domain, C-terminal subdomain"/>
    <property type="match status" value="1"/>
</dbReference>
<dbReference type="InterPro" id="IPR020097">
    <property type="entry name" value="PsdUridine_synth_TruA_a/b_dom"/>
</dbReference>
<dbReference type="HAMAP" id="MF_00171">
    <property type="entry name" value="TruA"/>
    <property type="match status" value="1"/>
</dbReference>
<dbReference type="GO" id="GO:0160147">
    <property type="term" value="F:tRNA pseudouridine(38-40) synthase activity"/>
    <property type="evidence" value="ECO:0007669"/>
    <property type="project" value="UniProtKB-EC"/>
</dbReference>
<evidence type="ECO:0000256" key="4">
    <source>
        <dbReference type="HAMAP-Rule" id="MF_00171"/>
    </source>
</evidence>
<dbReference type="SUPFAM" id="SSF55120">
    <property type="entry name" value="Pseudouridine synthase"/>
    <property type="match status" value="1"/>
</dbReference>
<dbReference type="InterPro" id="IPR020095">
    <property type="entry name" value="PsdUridine_synth_TruA_C"/>
</dbReference>
<comment type="function">
    <text evidence="4">Formation of pseudouridine at positions 38, 39 and 40 in the anticodon stem and loop of transfer RNAs.</text>
</comment>
<dbReference type="Proteomes" id="UP000002027">
    <property type="component" value="Chromosome 1"/>
</dbReference>
<evidence type="ECO:0000256" key="2">
    <source>
        <dbReference type="ARBA" id="ARBA00022694"/>
    </source>
</evidence>
<name>D1C2N5_SPHTD</name>
<evidence type="ECO:0000256" key="7">
    <source>
        <dbReference type="RuleBase" id="RU003792"/>
    </source>
</evidence>
<dbReference type="InParanoid" id="D1C2N5"/>
<dbReference type="FunCoup" id="D1C2N5">
    <property type="interactions" value="480"/>
</dbReference>
<dbReference type="Pfam" id="PF01416">
    <property type="entry name" value="PseudoU_synth_1"/>
    <property type="match status" value="2"/>
</dbReference>
<evidence type="ECO:0000256" key="1">
    <source>
        <dbReference type="ARBA" id="ARBA00009375"/>
    </source>
</evidence>
<dbReference type="STRING" id="479434.Sthe_1066"/>
<evidence type="ECO:0000259" key="8">
    <source>
        <dbReference type="Pfam" id="PF01416"/>
    </source>
</evidence>
<organism evidence="9 10">
    <name type="scientific">Sphaerobacter thermophilus (strain ATCC 49802 / DSM 20745 / KCCM 41009 / NCIMB 13125 / S 6022)</name>
    <dbReference type="NCBI Taxonomy" id="479434"/>
    <lineage>
        <taxon>Bacteria</taxon>
        <taxon>Pseudomonadati</taxon>
        <taxon>Thermomicrobiota</taxon>
        <taxon>Thermomicrobia</taxon>
        <taxon>Sphaerobacterales</taxon>
        <taxon>Sphaerobacterineae</taxon>
        <taxon>Sphaerobacteraceae</taxon>
        <taxon>Sphaerobacter</taxon>
    </lineage>
</organism>
<feature type="binding site" evidence="4 6">
    <location>
        <position position="116"/>
    </location>
    <ligand>
        <name>substrate</name>
    </ligand>
</feature>
<feature type="active site" description="Nucleophile" evidence="4 5">
    <location>
        <position position="58"/>
    </location>
</feature>
<proteinExistence type="inferred from homology"/>
<dbReference type="PIRSF" id="PIRSF001430">
    <property type="entry name" value="tRNA_psdUrid_synth"/>
    <property type="match status" value="1"/>
</dbReference>
<dbReference type="KEGG" id="sti:Sthe_1066"/>
<dbReference type="PANTHER" id="PTHR11142:SF0">
    <property type="entry name" value="TRNA PSEUDOURIDINE SYNTHASE-LIKE 1"/>
    <property type="match status" value="1"/>
</dbReference>
<comment type="subunit">
    <text evidence="4">Homodimer.</text>
</comment>
<comment type="caution">
    <text evidence="4">Lacks conserved residue(s) required for the propagation of feature annotation.</text>
</comment>
<dbReference type="Gene3D" id="3.30.70.580">
    <property type="entry name" value="Pseudouridine synthase I, catalytic domain, N-terminal subdomain"/>
    <property type="match status" value="1"/>
</dbReference>
<dbReference type="InterPro" id="IPR001406">
    <property type="entry name" value="PsdUridine_synth_TruA"/>
</dbReference>
<dbReference type="OrthoDB" id="9811823at2"/>
<dbReference type="eggNOG" id="COG0101">
    <property type="taxonomic scope" value="Bacteria"/>
</dbReference>
<dbReference type="InterPro" id="IPR020094">
    <property type="entry name" value="TruA/RsuA/RluB/E/F_N"/>
</dbReference>
<accession>D1C2N5</accession>
<dbReference type="AlphaFoldDB" id="D1C2N5"/>
<reference evidence="9 10" key="2">
    <citation type="journal article" date="2010" name="Stand. Genomic Sci.">
        <title>Complete genome sequence of Desulfohalobium retbaense type strain (HR(100)).</title>
        <authorList>
            <person name="Spring S."/>
            <person name="Nolan M."/>
            <person name="Lapidus A."/>
            <person name="Glavina Del Rio T."/>
            <person name="Copeland A."/>
            <person name="Tice H."/>
            <person name="Cheng J.F."/>
            <person name="Lucas S."/>
            <person name="Land M."/>
            <person name="Chen F."/>
            <person name="Bruce D."/>
            <person name="Goodwin L."/>
            <person name="Pitluck S."/>
            <person name="Ivanova N."/>
            <person name="Mavromatis K."/>
            <person name="Mikhailova N."/>
            <person name="Pati A."/>
            <person name="Chen A."/>
            <person name="Palaniappan K."/>
            <person name="Hauser L."/>
            <person name="Chang Y.J."/>
            <person name="Jeffries C.D."/>
            <person name="Munk C."/>
            <person name="Kiss H."/>
            <person name="Chain P."/>
            <person name="Han C."/>
            <person name="Brettin T."/>
            <person name="Detter J.C."/>
            <person name="Schuler E."/>
            <person name="Goker M."/>
            <person name="Rohde M."/>
            <person name="Bristow J."/>
            <person name="Eisen J.A."/>
            <person name="Markowitz V."/>
            <person name="Hugenholtz P."/>
            <person name="Kyrpides N.C."/>
            <person name="Klenk H.P."/>
        </authorList>
    </citation>
    <scope>NUCLEOTIDE SEQUENCE [LARGE SCALE GENOMIC DNA]</scope>
    <source>
        <strain evidence="10">ATCC 49802 / DSM 20745 / S 6022</strain>
    </source>
</reference>
<reference evidence="10" key="1">
    <citation type="submission" date="2009-11" db="EMBL/GenBank/DDBJ databases">
        <title>The complete chromosome 1 of Sphaerobacter thermophilus DSM 20745.</title>
        <authorList>
            <person name="Lucas S."/>
            <person name="Copeland A."/>
            <person name="Lapidus A."/>
            <person name="Glavina del Rio T."/>
            <person name="Dalin E."/>
            <person name="Tice H."/>
            <person name="Bruce D."/>
            <person name="Goodwin L."/>
            <person name="Pitluck S."/>
            <person name="Kyrpides N."/>
            <person name="Mavromatis K."/>
            <person name="Ivanova N."/>
            <person name="Mikhailova N."/>
            <person name="LaButti K.M."/>
            <person name="Clum A."/>
            <person name="Sun H.I."/>
            <person name="Brettin T."/>
            <person name="Detter J.C."/>
            <person name="Han C."/>
            <person name="Larimer F."/>
            <person name="Land M."/>
            <person name="Hauser L."/>
            <person name="Markowitz V."/>
            <person name="Cheng J.F."/>
            <person name="Hugenholtz P."/>
            <person name="Woyke T."/>
            <person name="Wu D."/>
            <person name="Steenblock K."/>
            <person name="Schneider S."/>
            <person name="Pukall R."/>
            <person name="Goeker M."/>
            <person name="Klenk H.P."/>
            <person name="Eisen J.A."/>
        </authorList>
    </citation>
    <scope>NUCLEOTIDE SEQUENCE [LARGE SCALE GENOMIC DNA]</scope>
    <source>
        <strain evidence="10">ATCC 49802 / DSM 20745 / S 6022</strain>
    </source>
</reference>
<gene>
    <name evidence="4" type="primary">truA</name>
    <name evidence="9" type="ordered locus">Sthe_1066</name>
</gene>
<dbReference type="FunFam" id="3.30.70.580:FF:000001">
    <property type="entry name" value="tRNA pseudouridine synthase A"/>
    <property type="match status" value="1"/>
</dbReference>
<dbReference type="EC" id="5.4.99.12" evidence="4"/>
<keyword evidence="2 4" id="KW-0819">tRNA processing</keyword>
<dbReference type="RefSeq" id="WP_012871549.1">
    <property type="nucleotide sequence ID" value="NC_013523.1"/>
</dbReference>
<evidence type="ECO:0000313" key="10">
    <source>
        <dbReference type="Proteomes" id="UP000002027"/>
    </source>
</evidence>
<dbReference type="InterPro" id="IPR020103">
    <property type="entry name" value="PsdUridine_synth_cat_dom_sf"/>
</dbReference>
<evidence type="ECO:0000256" key="3">
    <source>
        <dbReference type="ARBA" id="ARBA00023235"/>
    </source>
</evidence>
<evidence type="ECO:0000256" key="6">
    <source>
        <dbReference type="PIRSR" id="PIRSR001430-2"/>
    </source>
</evidence>
<dbReference type="CDD" id="cd02570">
    <property type="entry name" value="PseudoU_synth_EcTruA"/>
    <property type="match status" value="1"/>
</dbReference>
<dbReference type="NCBIfam" id="TIGR00071">
    <property type="entry name" value="hisT_truA"/>
    <property type="match status" value="1"/>
</dbReference>
<dbReference type="GO" id="GO:0003723">
    <property type="term" value="F:RNA binding"/>
    <property type="evidence" value="ECO:0007669"/>
    <property type="project" value="InterPro"/>
</dbReference>
<keyword evidence="3 4" id="KW-0413">Isomerase</keyword>
<dbReference type="GO" id="GO:0031119">
    <property type="term" value="P:tRNA pseudouridine synthesis"/>
    <property type="evidence" value="ECO:0007669"/>
    <property type="project" value="UniProtKB-UniRule"/>
</dbReference>
<comment type="similarity">
    <text evidence="1 4 7">Belongs to the tRNA pseudouridine synthase TruA family.</text>
</comment>
<keyword evidence="10" id="KW-1185">Reference proteome</keyword>
<protein>
    <recommendedName>
        <fullName evidence="4">tRNA pseudouridine synthase A</fullName>
        <ecNumber evidence="4">5.4.99.12</ecNumber>
    </recommendedName>
    <alternativeName>
        <fullName evidence="4">tRNA pseudouridine(38-40) synthase</fullName>
    </alternativeName>
    <alternativeName>
        <fullName evidence="4">tRNA pseudouridylate synthase I</fullName>
    </alternativeName>
    <alternativeName>
        <fullName evidence="4">tRNA-uridine isomerase I</fullName>
    </alternativeName>
</protein>
<dbReference type="PANTHER" id="PTHR11142">
    <property type="entry name" value="PSEUDOURIDYLATE SYNTHASE"/>
    <property type="match status" value="1"/>
</dbReference>
<dbReference type="EMBL" id="CP001823">
    <property type="protein sequence ID" value="ACZ38502.1"/>
    <property type="molecule type" value="Genomic_DNA"/>
</dbReference>
<sequence>MGQPIAVRTFRVDLGYDGSAFFGSQRQPGVRTVQGALESAAERLAGEPTRVALAGRTDRGVHAVGQVASLRIRWARSADELARALMALTPDDLVVYGAREVDERFHARFSARWREYRYFVWEGPVPTLMRGRVWVVRTPLNLAAMNAAADAFIGRRDFAAVAGAGVGVPWSGIDTTRTVSLARWRIVDQPFERHDRSGRLLEFRIRADGFLPHMVRNIVGSLVAVGRGDRPIGWTEELLAGRDRRRGEAPAPAQGLVLWRVAYDDDPDGAE</sequence>
<comment type="catalytic activity">
    <reaction evidence="4 7">
        <text>uridine(38/39/40) in tRNA = pseudouridine(38/39/40) in tRNA</text>
        <dbReference type="Rhea" id="RHEA:22376"/>
        <dbReference type="Rhea" id="RHEA-COMP:10085"/>
        <dbReference type="Rhea" id="RHEA-COMP:10087"/>
        <dbReference type="ChEBI" id="CHEBI:65314"/>
        <dbReference type="ChEBI" id="CHEBI:65315"/>
        <dbReference type="EC" id="5.4.99.12"/>
    </reaction>
</comment>
<dbReference type="HOGENOM" id="CLU_014673_0_2_0"/>
<feature type="domain" description="Pseudouridine synthase I TruA alpha/beta" evidence="8">
    <location>
        <begin position="148"/>
        <end position="264"/>
    </location>
</feature>
<evidence type="ECO:0000256" key="5">
    <source>
        <dbReference type="PIRSR" id="PIRSR001430-1"/>
    </source>
</evidence>
<feature type="domain" description="Pseudouridine synthase I TruA alpha/beta" evidence="8">
    <location>
        <begin position="16"/>
        <end position="109"/>
    </location>
</feature>
<evidence type="ECO:0000313" key="9">
    <source>
        <dbReference type="EMBL" id="ACZ38502.1"/>
    </source>
</evidence>